<keyword evidence="1" id="KW-0732">Signal</keyword>
<dbReference type="InterPro" id="IPR057165">
    <property type="entry name" value="DUF7843"/>
</dbReference>
<evidence type="ECO:0000259" key="2">
    <source>
        <dbReference type="Pfam" id="PF13387"/>
    </source>
</evidence>
<evidence type="ECO:0000259" key="4">
    <source>
        <dbReference type="Pfam" id="PF25225"/>
    </source>
</evidence>
<keyword evidence="6" id="KW-1185">Reference proteome</keyword>
<organism evidence="5 6">
    <name type="scientific">Alcanivorax xiamenensis</name>
    <dbReference type="NCBI Taxonomy" id="1177156"/>
    <lineage>
        <taxon>Bacteria</taxon>
        <taxon>Pseudomonadati</taxon>
        <taxon>Pseudomonadota</taxon>
        <taxon>Gammaproteobacteria</taxon>
        <taxon>Oceanospirillales</taxon>
        <taxon>Alcanivoracaceae</taxon>
        <taxon>Alcanivorax</taxon>
    </lineage>
</organism>
<dbReference type="EMBL" id="AQPF01000026">
    <property type="protein sequence ID" value="KAF0804730.1"/>
    <property type="molecule type" value="Genomic_DNA"/>
</dbReference>
<gene>
    <name evidence="5" type="ORF">A6D6_02882</name>
</gene>
<feature type="domain" description="DUF7843" evidence="4">
    <location>
        <begin position="28"/>
        <end position="101"/>
    </location>
</feature>
<feature type="signal peptide" evidence="1">
    <location>
        <begin position="1"/>
        <end position="22"/>
    </location>
</feature>
<dbReference type="Pfam" id="PF25222">
    <property type="entry name" value="DUF7840"/>
    <property type="match status" value="1"/>
</dbReference>
<dbReference type="InterPro" id="IPR025178">
    <property type="entry name" value="Lnb_N"/>
</dbReference>
<evidence type="ECO:0000313" key="5">
    <source>
        <dbReference type="EMBL" id="KAF0804730.1"/>
    </source>
</evidence>
<sequence length="614" mass="70333">MRTGVLCALAGLFLTLSTTVAAAQNREDLAREPRWQALLHINPGATLRDRHRSYVDDDNFFLSDTGKDDPLAELNASIDALRPAQAPERCRFPARYRFFAEHLGWEESGGQESAPFAHCDEYMEWRQSVQANRAVLVFPAAYLNSPSSMFGHTLLRLDQTGDGTVWLSWAVNFGAMTSEQDNSLFYIYRGLAGGYPGRFTLVPYVQKIQEYSHMENRDIWEYDLALNQDEIDWVIEHLWELKDINFDYYFFDENCSFRLLELMEVARPGTGLLDKWRFAELPVNTVRALDDKDLIEQRHYRPSKAQELEALVAEMTVAERRLSRRLADDPDLAQSAEFQAYPPPRQALMAQTAYRHVRFVHRKEERTEDVAKRSFALLGLMSRLPAATPPRVQPQRPPEEGHGTKMLGVSGGQWGADDYGQFSWRMTYHDLLDNRRGFLDGAQIEGLGVTLRSTESQAVKLERLDLVSIRSLSPRDTFSKPLSWYVEGGLERAWAQGRRLTRYVQGGAGLSWRWQGWQPYVLLSARAENNSAFSTWITPGGGAEAGLLYNSGAWQWQLSSAGHYFTNDGYRHRSRLSAHYALGRQHGLRASLEREGWRGDSDTGFNLEWRWYYD</sequence>
<evidence type="ECO:0000256" key="1">
    <source>
        <dbReference type="SAM" id="SignalP"/>
    </source>
</evidence>
<proteinExistence type="predicted"/>
<evidence type="ECO:0008006" key="7">
    <source>
        <dbReference type="Google" id="ProtNLM"/>
    </source>
</evidence>
<evidence type="ECO:0000259" key="3">
    <source>
        <dbReference type="Pfam" id="PF25222"/>
    </source>
</evidence>
<dbReference type="Pfam" id="PF13387">
    <property type="entry name" value="Lnb_N"/>
    <property type="match status" value="1"/>
</dbReference>
<feature type="chain" id="PRO_5046770724" description="DUF4105 domain-containing protein" evidence="1">
    <location>
        <begin position="23"/>
        <end position="614"/>
    </location>
</feature>
<feature type="domain" description="Lnb N-terminal periplasmic" evidence="2">
    <location>
        <begin position="122"/>
        <end position="290"/>
    </location>
</feature>
<evidence type="ECO:0000313" key="6">
    <source>
        <dbReference type="Proteomes" id="UP000771797"/>
    </source>
</evidence>
<name>A0ABQ6Y6Z0_9GAMM</name>
<protein>
    <recommendedName>
        <fullName evidence="7">DUF4105 domain-containing protein</fullName>
    </recommendedName>
</protein>
<feature type="domain" description="DUF7840" evidence="3">
    <location>
        <begin position="397"/>
        <end position="612"/>
    </location>
</feature>
<dbReference type="RefSeq" id="WP_159661135.1">
    <property type="nucleotide sequence ID" value="NZ_AQPF01000026.1"/>
</dbReference>
<reference evidence="5 6" key="1">
    <citation type="submission" date="2012-09" db="EMBL/GenBank/DDBJ databases">
        <title>Genome Sequence of alkane-degrading Bacterium Alcanivorax sp. 6-D-6.</title>
        <authorList>
            <person name="Lai Q."/>
            <person name="Shao Z."/>
        </authorList>
    </citation>
    <scope>NUCLEOTIDE SEQUENCE [LARGE SCALE GENOMIC DNA]</scope>
    <source>
        <strain evidence="5 6">6-D-6</strain>
    </source>
</reference>
<accession>A0ABQ6Y6Z0</accession>
<comment type="caution">
    <text evidence="5">The sequence shown here is derived from an EMBL/GenBank/DDBJ whole genome shotgun (WGS) entry which is preliminary data.</text>
</comment>
<dbReference type="Proteomes" id="UP000771797">
    <property type="component" value="Unassembled WGS sequence"/>
</dbReference>
<dbReference type="Pfam" id="PF25225">
    <property type="entry name" value="DUF7843"/>
    <property type="match status" value="1"/>
</dbReference>
<dbReference type="InterPro" id="IPR057162">
    <property type="entry name" value="DUF7840"/>
</dbReference>